<evidence type="ECO:0000256" key="2">
    <source>
        <dbReference type="ARBA" id="ARBA00022574"/>
    </source>
</evidence>
<name>A0A1E4TXL6_PACTA</name>
<proteinExistence type="inferred from homology"/>
<evidence type="ECO:0000256" key="10">
    <source>
        <dbReference type="PROSITE-ProRule" id="PRU00221"/>
    </source>
</evidence>
<feature type="repeat" description="WD" evidence="10">
    <location>
        <begin position="305"/>
        <end position="336"/>
    </location>
</feature>
<evidence type="ECO:0000256" key="3">
    <source>
        <dbReference type="ARBA" id="ARBA00022692"/>
    </source>
</evidence>
<dbReference type="SUPFAM" id="SSF50978">
    <property type="entry name" value="WD40 repeat-like"/>
    <property type="match status" value="1"/>
</dbReference>
<dbReference type="Gene3D" id="2.130.10.10">
    <property type="entry name" value="YVTN repeat-like/Quinoprotein amine dehydrogenase"/>
    <property type="match status" value="1"/>
</dbReference>
<dbReference type="InterPro" id="IPR001680">
    <property type="entry name" value="WD40_rpt"/>
</dbReference>
<keyword evidence="9 11" id="KW-0472">Membrane</keyword>
<protein>
    <recommendedName>
        <fullName evidence="11">Guanine nucleotide-exchange factor SEC12</fullName>
    </recommendedName>
</protein>
<evidence type="ECO:0000313" key="13">
    <source>
        <dbReference type="Proteomes" id="UP000094236"/>
    </source>
</evidence>
<organism evidence="12 13">
    <name type="scientific">Pachysolen tannophilus NRRL Y-2460</name>
    <dbReference type="NCBI Taxonomy" id="669874"/>
    <lineage>
        <taxon>Eukaryota</taxon>
        <taxon>Fungi</taxon>
        <taxon>Dikarya</taxon>
        <taxon>Ascomycota</taxon>
        <taxon>Saccharomycotina</taxon>
        <taxon>Pichiomycetes</taxon>
        <taxon>Pachysolenaceae</taxon>
        <taxon>Pachysolen</taxon>
    </lineage>
</organism>
<evidence type="ECO:0000256" key="6">
    <source>
        <dbReference type="ARBA" id="ARBA00022892"/>
    </source>
</evidence>
<dbReference type="GO" id="GO:0015031">
    <property type="term" value="P:protein transport"/>
    <property type="evidence" value="ECO:0007669"/>
    <property type="project" value="UniProtKB-KW"/>
</dbReference>
<evidence type="ECO:0000256" key="8">
    <source>
        <dbReference type="ARBA" id="ARBA00022989"/>
    </source>
</evidence>
<keyword evidence="4 11" id="KW-0677">Repeat</keyword>
<evidence type="ECO:0000256" key="9">
    <source>
        <dbReference type="ARBA" id="ARBA00023136"/>
    </source>
</evidence>
<reference evidence="13" key="1">
    <citation type="submission" date="2016-05" db="EMBL/GenBank/DDBJ databases">
        <title>Comparative genomics of biotechnologically important yeasts.</title>
        <authorList>
            <consortium name="DOE Joint Genome Institute"/>
            <person name="Riley R."/>
            <person name="Haridas S."/>
            <person name="Wolfe K.H."/>
            <person name="Lopes M.R."/>
            <person name="Hittinger C.T."/>
            <person name="Goker M."/>
            <person name="Salamov A."/>
            <person name="Wisecaver J."/>
            <person name="Long T.M."/>
            <person name="Aerts A.L."/>
            <person name="Barry K."/>
            <person name="Choi C."/>
            <person name="Clum A."/>
            <person name="Coughlan A.Y."/>
            <person name="Deshpande S."/>
            <person name="Douglass A.P."/>
            <person name="Hanson S.J."/>
            <person name="Klenk H.-P."/>
            <person name="Labutti K."/>
            <person name="Lapidus A."/>
            <person name="Lindquist E."/>
            <person name="Lipzen A."/>
            <person name="Meier-Kolthoff J.P."/>
            <person name="Ohm R.A."/>
            <person name="Otillar R.P."/>
            <person name="Pangilinan J."/>
            <person name="Peng Y."/>
            <person name="Rokas A."/>
            <person name="Rosa C.A."/>
            <person name="Scheuner C."/>
            <person name="Sibirny A.A."/>
            <person name="Slot J.C."/>
            <person name="Stielow J.B."/>
            <person name="Sun H."/>
            <person name="Kurtzman C.P."/>
            <person name="Blackwell M."/>
            <person name="Grigoriev I.V."/>
            <person name="Jeffries T.W."/>
        </authorList>
    </citation>
    <scope>NUCLEOTIDE SEQUENCE [LARGE SCALE GENOMIC DNA]</scope>
    <source>
        <strain evidence="13">NRRL Y-2460</strain>
    </source>
</reference>
<evidence type="ECO:0000256" key="4">
    <source>
        <dbReference type="ARBA" id="ARBA00022737"/>
    </source>
</evidence>
<dbReference type="PROSITE" id="PS50082">
    <property type="entry name" value="WD_REPEATS_2"/>
    <property type="match status" value="1"/>
</dbReference>
<comment type="subcellular location">
    <subcellularLocation>
        <location evidence="11">Endoplasmic reticulum membrane</location>
        <topology evidence="11">Single-pass type II membrane protein</topology>
    </subcellularLocation>
    <subcellularLocation>
        <location evidence="11">Golgi apparatus membrane</location>
        <topology evidence="11">Single-pass type II membrane protein</topology>
    </subcellularLocation>
</comment>
<keyword evidence="6" id="KW-0931">ER-Golgi transport</keyword>
<dbReference type="PROSITE" id="PS50294">
    <property type="entry name" value="WD_REPEATS_REGION"/>
    <property type="match status" value="1"/>
</dbReference>
<evidence type="ECO:0000313" key="12">
    <source>
        <dbReference type="EMBL" id="ODV96408.1"/>
    </source>
</evidence>
<dbReference type="STRING" id="669874.A0A1E4TXL6"/>
<dbReference type="EMBL" id="KV454013">
    <property type="protein sequence ID" value="ODV96408.1"/>
    <property type="molecule type" value="Genomic_DNA"/>
</dbReference>
<keyword evidence="5 11" id="KW-0256">Endoplasmic reticulum</keyword>
<keyword evidence="1 11" id="KW-0813">Transport</keyword>
<dbReference type="Pfam" id="PF00400">
    <property type="entry name" value="WD40"/>
    <property type="match status" value="1"/>
</dbReference>
<keyword evidence="7 11" id="KW-0653">Protein transport</keyword>
<dbReference type="OrthoDB" id="2013972at2759"/>
<feature type="transmembrane region" description="Helical" evidence="11">
    <location>
        <begin position="348"/>
        <end position="368"/>
    </location>
</feature>
<dbReference type="InterPro" id="IPR036322">
    <property type="entry name" value="WD40_repeat_dom_sf"/>
</dbReference>
<dbReference type="AlphaFoldDB" id="A0A1E4TXL6"/>
<gene>
    <name evidence="12" type="ORF">PACTADRAFT_75539</name>
</gene>
<dbReference type="Proteomes" id="UP000094236">
    <property type="component" value="Unassembled WGS sequence"/>
</dbReference>
<dbReference type="InterPro" id="IPR045260">
    <property type="entry name" value="Sec12-like"/>
</dbReference>
<keyword evidence="8 11" id="KW-1133">Transmembrane helix</keyword>
<accession>A0A1E4TXL6</accession>
<dbReference type="GO" id="GO:0003400">
    <property type="term" value="P:regulation of COPII vesicle coating"/>
    <property type="evidence" value="ECO:0007669"/>
    <property type="project" value="UniProtKB-UniRule"/>
</dbReference>
<comment type="similarity">
    <text evidence="11">Belongs to the WD repeat SEC12 family.</text>
</comment>
<sequence length="375" mass="40856">MVKFQSSTLKLDYPVYGSVFLGKHTLLVTGGGGEGNNGIPNKLSVVDINFDLEKSPLSISEEVKLADQEDAPTCIDSSNDGTIIFSCNKGSKTIENGENDHLRRYKFNTNNDEKNSLIFEKSAQISKATDPQEYIKNCCISTKGDFVALSTSNDNKIFVVNTNDLTEIFQLIAENAIKDISISPDDEIIAYSTPSTVKFVSSESGKFLKDAGEIFKNYTINKIKFIDNDIILIAAALKNGNSGIALIKYSISQEKILLEKTINKKIKAVTSLAYDKSKKLIGLAGSDTSIILVNAIDFSVITTLSNVHSFAVTSIQFSPDCKYLSSGSADNSINVFVLPADIKKGSDISSMIILTLIMLLAVVIQYILMSNFGKK</sequence>
<keyword evidence="3 11" id="KW-0812">Transmembrane</keyword>
<dbReference type="GO" id="GO:0000139">
    <property type="term" value="C:Golgi membrane"/>
    <property type="evidence" value="ECO:0007669"/>
    <property type="project" value="UniProtKB-SubCell"/>
</dbReference>
<dbReference type="PANTHER" id="PTHR23284:SF0">
    <property type="entry name" value="PROLACTIN REGULATORY ELEMENT-BINDING PROTEIN"/>
    <property type="match status" value="1"/>
</dbReference>
<dbReference type="InterPro" id="IPR015943">
    <property type="entry name" value="WD40/YVTN_repeat-like_dom_sf"/>
</dbReference>
<dbReference type="GO" id="GO:0005085">
    <property type="term" value="F:guanyl-nucleotide exchange factor activity"/>
    <property type="evidence" value="ECO:0007669"/>
    <property type="project" value="InterPro"/>
</dbReference>
<dbReference type="GO" id="GO:0005789">
    <property type="term" value="C:endoplasmic reticulum membrane"/>
    <property type="evidence" value="ECO:0007669"/>
    <property type="project" value="UniProtKB-SubCell"/>
</dbReference>
<dbReference type="GO" id="GO:0006888">
    <property type="term" value="P:endoplasmic reticulum to Golgi vesicle-mediated transport"/>
    <property type="evidence" value="ECO:0007669"/>
    <property type="project" value="UniProtKB-UniRule"/>
</dbReference>
<keyword evidence="13" id="KW-1185">Reference proteome</keyword>
<dbReference type="SMART" id="SM00320">
    <property type="entry name" value="WD40"/>
    <property type="match status" value="4"/>
</dbReference>
<evidence type="ECO:0000256" key="1">
    <source>
        <dbReference type="ARBA" id="ARBA00022448"/>
    </source>
</evidence>
<dbReference type="PANTHER" id="PTHR23284">
    <property type="entry name" value="PROLACTIN REGULATORY ELEMENT BINDING PROTEIN"/>
    <property type="match status" value="1"/>
</dbReference>
<evidence type="ECO:0000256" key="5">
    <source>
        <dbReference type="ARBA" id="ARBA00022824"/>
    </source>
</evidence>
<comment type="function">
    <text evidence="11">Guanine nucleotide-exchange factor (GEF) required for the formation or budding of transport vesicles from the ER.</text>
</comment>
<evidence type="ECO:0000256" key="7">
    <source>
        <dbReference type="ARBA" id="ARBA00022927"/>
    </source>
</evidence>
<keyword evidence="2 10" id="KW-0853">WD repeat</keyword>
<evidence type="ECO:0000256" key="11">
    <source>
        <dbReference type="RuleBase" id="RU369019"/>
    </source>
</evidence>